<accession>A0A151M9E9</accession>
<name>A0A151M9E9_ALLMI</name>
<evidence type="ECO:0000313" key="1">
    <source>
        <dbReference type="EMBL" id="KYO21070.1"/>
    </source>
</evidence>
<dbReference type="AlphaFoldDB" id="A0A151M9E9"/>
<keyword evidence="2" id="KW-1185">Reference proteome</keyword>
<proteinExistence type="predicted"/>
<evidence type="ECO:0000313" key="2">
    <source>
        <dbReference type="Proteomes" id="UP000050525"/>
    </source>
</evidence>
<protein>
    <submittedName>
        <fullName evidence="1">Uncharacterized protein</fullName>
    </submittedName>
</protein>
<dbReference type="Proteomes" id="UP000050525">
    <property type="component" value="Unassembled WGS sequence"/>
</dbReference>
<comment type="caution">
    <text evidence="1">The sequence shown here is derived from an EMBL/GenBank/DDBJ whole genome shotgun (WGS) entry which is preliminary data.</text>
</comment>
<reference evidence="1 2" key="1">
    <citation type="journal article" date="2012" name="Genome Biol.">
        <title>Sequencing three crocodilian genomes to illuminate the evolution of archosaurs and amniotes.</title>
        <authorList>
            <person name="St John J.A."/>
            <person name="Braun E.L."/>
            <person name="Isberg S.R."/>
            <person name="Miles L.G."/>
            <person name="Chong A.Y."/>
            <person name="Gongora J."/>
            <person name="Dalzell P."/>
            <person name="Moran C."/>
            <person name="Bed'hom B."/>
            <person name="Abzhanov A."/>
            <person name="Burgess S.C."/>
            <person name="Cooksey A.M."/>
            <person name="Castoe T.A."/>
            <person name="Crawford N.G."/>
            <person name="Densmore L.D."/>
            <person name="Drew J.C."/>
            <person name="Edwards S.V."/>
            <person name="Faircloth B.C."/>
            <person name="Fujita M.K."/>
            <person name="Greenwold M.J."/>
            <person name="Hoffmann F.G."/>
            <person name="Howard J.M."/>
            <person name="Iguchi T."/>
            <person name="Janes D.E."/>
            <person name="Khan S.Y."/>
            <person name="Kohno S."/>
            <person name="de Koning A.J."/>
            <person name="Lance S.L."/>
            <person name="McCarthy F.M."/>
            <person name="McCormack J.E."/>
            <person name="Merchant M.E."/>
            <person name="Peterson D.G."/>
            <person name="Pollock D.D."/>
            <person name="Pourmand N."/>
            <person name="Raney B.J."/>
            <person name="Roessler K.A."/>
            <person name="Sanford J.R."/>
            <person name="Sawyer R.H."/>
            <person name="Schmidt C.J."/>
            <person name="Triplett E.W."/>
            <person name="Tuberville T.D."/>
            <person name="Venegas-Anaya M."/>
            <person name="Howard J.T."/>
            <person name="Jarvis E.D."/>
            <person name="Guillette L.J.Jr."/>
            <person name="Glenn T.C."/>
            <person name="Green R.E."/>
            <person name="Ray D.A."/>
        </authorList>
    </citation>
    <scope>NUCLEOTIDE SEQUENCE [LARGE SCALE GENOMIC DNA]</scope>
    <source>
        <strain evidence="1">KSC_2009_1</strain>
    </source>
</reference>
<sequence>MMWSSEQIDTAESWRLQEAFHFQDRGDTAAYWSRECVLAKQPPPRVSIMTDALGDACVWSRELSIAEMCTVKKGSSPHQTLATCSGSGFRGTKPGALRVIDGEH</sequence>
<dbReference type="EMBL" id="AKHW03006295">
    <property type="protein sequence ID" value="KYO21070.1"/>
    <property type="molecule type" value="Genomic_DNA"/>
</dbReference>
<organism evidence="1 2">
    <name type="scientific">Alligator mississippiensis</name>
    <name type="common">American alligator</name>
    <dbReference type="NCBI Taxonomy" id="8496"/>
    <lineage>
        <taxon>Eukaryota</taxon>
        <taxon>Metazoa</taxon>
        <taxon>Chordata</taxon>
        <taxon>Craniata</taxon>
        <taxon>Vertebrata</taxon>
        <taxon>Euteleostomi</taxon>
        <taxon>Archelosauria</taxon>
        <taxon>Archosauria</taxon>
        <taxon>Crocodylia</taxon>
        <taxon>Alligatoridae</taxon>
        <taxon>Alligatorinae</taxon>
        <taxon>Alligator</taxon>
    </lineage>
</organism>
<gene>
    <name evidence="1" type="ORF">Y1Q_0001375</name>
</gene>